<comment type="caution">
    <text evidence="1">The sequence shown here is derived from an EMBL/GenBank/DDBJ whole genome shotgun (WGS) entry which is preliminary data.</text>
</comment>
<sequence length="156" mass="17664">MDDKRIKRKMVKTDADATHAQSVELLELNTMSSSLYTDRDVITLEYQSQNHLDFPTLARECDRYRISDRAAASLASRESTKLTVSRCLLTGLYFEGRKDNTKVLIKKDTKYCPKTTKQEHYILVNEPSSVYIGYATAATGGTKAIKEAILNLFCIK</sequence>
<organism evidence="1 2">
    <name type="scientific">Araneus ventricosus</name>
    <name type="common">Orbweaver spider</name>
    <name type="synonym">Epeira ventricosa</name>
    <dbReference type="NCBI Taxonomy" id="182803"/>
    <lineage>
        <taxon>Eukaryota</taxon>
        <taxon>Metazoa</taxon>
        <taxon>Ecdysozoa</taxon>
        <taxon>Arthropoda</taxon>
        <taxon>Chelicerata</taxon>
        <taxon>Arachnida</taxon>
        <taxon>Araneae</taxon>
        <taxon>Araneomorphae</taxon>
        <taxon>Entelegynae</taxon>
        <taxon>Araneoidea</taxon>
        <taxon>Araneidae</taxon>
        <taxon>Araneus</taxon>
    </lineage>
</organism>
<accession>A0A4Y2X727</accession>
<gene>
    <name evidence="1" type="ORF">AVEN_70891_1</name>
</gene>
<protein>
    <submittedName>
        <fullName evidence="1">Uncharacterized protein</fullName>
    </submittedName>
</protein>
<name>A0A4Y2X727_ARAVE</name>
<dbReference type="AlphaFoldDB" id="A0A4Y2X727"/>
<evidence type="ECO:0000313" key="2">
    <source>
        <dbReference type="Proteomes" id="UP000499080"/>
    </source>
</evidence>
<evidence type="ECO:0000313" key="1">
    <source>
        <dbReference type="EMBL" id="GBO44680.1"/>
    </source>
</evidence>
<keyword evidence="2" id="KW-1185">Reference proteome</keyword>
<proteinExistence type="predicted"/>
<dbReference type="EMBL" id="BGPR01071501">
    <property type="protein sequence ID" value="GBO44680.1"/>
    <property type="molecule type" value="Genomic_DNA"/>
</dbReference>
<dbReference type="Proteomes" id="UP000499080">
    <property type="component" value="Unassembled WGS sequence"/>
</dbReference>
<reference evidence="1 2" key="1">
    <citation type="journal article" date="2019" name="Sci. Rep.">
        <title>Orb-weaving spider Araneus ventricosus genome elucidates the spidroin gene catalogue.</title>
        <authorList>
            <person name="Kono N."/>
            <person name="Nakamura H."/>
            <person name="Ohtoshi R."/>
            <person name="Moran D.A.P."/>
            <person name="Shinohara A."/>
            <person name="Yoshida Y."/>
            <person name="Fujiwara M."/>
            <person name="Mori M."/>
            <person name="Tomita M."/>
            <person name="Arakawa K."/>
        </authorList>
    </citation>
    <scope>NUCLEOTIDE SEQUENCE [LARGE SCALE GENOMIC DNA]</scope>
</reference>